<gene>
    <name evidence="1" type="ORF">EVAR_27484_1</name>
</gene>
<dbReference type="AlphaFoldDB" id="A0A4C1XHB1"/>
<keyword evidence="2" id="KW-1185">Reference proteome</keyword>
<evidence type="ECO:0000313" key="2">
    <source>
        <dbReference type="Proteomes" id="UP000299102"/>
    </source>
</evidence>
<name>A0A4C1XHB1_EUMVA</name>
<organism evidence="1 2">
    <name type="scientific">Eumeta variegata</name>
    <name type="common">Bagworm moth</name>
    <name type="synonym">Eumeta japonica</name>
    <dbReference type="NCBI Taxonomy" id="151549"/>
    <lineage>
        <taxon>Eukaryota</taxon>
        <taxon>Metazoa</taxon>
        <taxon>Ecdysozoa</taxon>
        <taxon>Arthropoda</taxon>
        <taxon>Hexapoda</taxon>
        <taxon>Insecta</taxon>
        <taxon>Pterygota</taxon>
        <taxon>Neoptera</taxon>
        <taxon>Endopterygota</taxon>
        <taxon>Lepidoptera</taxon>
        <taxon>Glossata</taxon>
        <taxon>Ditrysia</taxon>
        <taxon>Tineoidea</taxon>
        <taxon>Psychidae</taxon>
        <taxon>Oiketicinae</taxon>
        <taxon>Eumeta</taxon>
    </lineage>
</organism>
<proteinExistence type="predicted"/>
<accession>A0A4C1XHB1</accession>
<reference evidence="1 2" key="1">
    <citation type="journal article" date="2019" name="Commun. Biol.">
        <title>The bagworm genome reveals a unique fibroin gene that provides high tensile strength.</title>
        <authorList>
            <person name="Kono N."/>
            <person name="Nakamura H."/>
            <person name="Ohtoshi R."/>
            <person name="Tomita M."/>
            <person name="Numata K."/>
            <person name="Arakawa K."/>
        </authorList>
    </citation>
    <scope>NUCLEOTIDE SEQUENCE [LARGE SCALE GENOMIC DNA]</scope>
</reference>
<dbReference type="Proteomes" id="UP000299102">
    <property type="component" value="Unassembled WGS sequence"/>
</dbReference>
<evidence type="ECO:0000313" key="1">
    <source>
        <dbReference type="EMBL" id="GBP61597.1"/>
    </source>
</evidence>
<protein>
    <submittedName>
        <fullName evidence="1">Uncharacterized protein</fullName>
    </submittedName>
</protein>
<dbReference type="EMBL" id="BGZK01000818">
    <property type="protein sequence ID" value="GBP61597.1"/>
    <property type="molecule type" value="Genomic_DNA"/>
</dbReference>
<comment type="caution">
    <text evidence="1">The sequence shown here is derived from an EMBL/GenBank/DDBJ whole genome shotgun (WGS) entry which is preliminary data.</text>
</comment>
<sequence length="140" mass="15668">MPISLCISPLLSSLPLCLFHRHTFPTIRYSIPIEKVVNALAIPLKLRVDGDNRLLSYDSPALPHSGRIEGATERPKCYRRKEYSFIIQNVRRRIEISKGLQTLECEGASSGRSVEGGGRARRPGAAKYCIFMLMHFVSAP</sequence>